<organism evidence="2 3">
    <name type="scientific">Calidithermus terrae</name>
    <dbReference type="NCBI Taxonomy" id="1408545"/>
    <lineage>
        <taxon>Bacteria</taxon>
        <taxon>Thermotogati</taxon>
        <taxon>Deinococcota</taxon>
        <taxon>Deinococci</taxon>
        <taxon>Thermales</taxon>
        <taxon>Thermaceae</taxon>
        <taxon>Calidithermus</taxon>
    </lineage>
</organism>
<dbReference type="OrthoDB" id="24572at2"/>
<proteinExistence type="predicted"/>
<name>A0A399EFF9_9DEIN</name>
<dbReference type="Proteomes" id="UP000265715">
    <property type="component" value="Unassembled WGS sequence"/>
</dbReference>
<dbReference type="PROSITE" id="PS51257">
    <property type="entry name" value="PROKAR_LIPOPROTEIN"/>
    <property type="match status" value="1"/>
</dbReference>
<dbReference type="RefSeq" id="WP_119315576.1">
    <property type="nucleotide sequence ID" value="NZ_QXDL01000112.1"/>
</dbReference>
<dbReference type="EMBL" id="QXDL01000112">
    <property type="protein sequence ID" value="RIH82688.1"/>
    <property type="molecule type" value="Genomic_DNA"/>
</dbReference>
<evidence type="ECO:0000256" key="1">
    <source>
        <dbReference type="SAM" id="SignalP"/>
    </source>
</evidence>
<evidence type="ECO:0008006" key="4">
    <source>
        <dbReference type="Google" id="ProtNLM"/>
    </source>
</evidence>
<protein>
    <recommendedName>
        <fullName evidence="4">Alpha/beta hydrolase family protein</fullName>
    </recommendedName>
</protein>
<feature type="chain" id="PRO_5017424683" description="Alpha/beta hydrolase family protein" evidence="1">
    <location>
        <begin position="20"/>
        <end position="300"/>
    </location>
</feature>
<evidence type="ECO:0000313" key="2">
    <source>
        <dbReference type="EMBL" id="RIH82688.1"/>
    </source>
</evidence>
<dbReference type="InterPro" id="IPR029058">
    <property type="entry name" value="AB_hydrolase_fold"/>
</dbReference>
<dbReference type="SUPFAM" id="SSF53474">
    <property type="entry name" value="alpha/beta-Hydrolases"/>
    <property type="match status" value="1"/>
</dbReference>
<feature type="signal peptide" evidence="1">
    <location>
        <begin position="1"/>
        <end position="19"/>
    </location>
</feature>
<comment type="caution">
    <text evidence="2">The sequence shown here is derived from an EMBL/GenBank/DDBJ whole genome shotgun (WGS) entry which is preliminary data.</text>
</comment>
<dbReference type="Gene3D" id="3.40.50.1820">
    <property type="entry name" value="alpha/beta hydrolase"/>
    <property type="match status" value="1"/>
</dbReference>
<reference evidence="2 3" key="1">
    <citation type="submission" date="2018-08" db="EMBL/GenBank/DDBJ databases">
        <title>Meiothermus terrae DSM 26712 genome sequencing project.</title>
        <authorList>
            <person name="Da Costa M.S."/>
            <person name="Albuquerque L."/>
            <person name="Raposo P."/>
            <person name="Froufe H.J.C."/>
            <person name="Barroso C.S."/>
            <person name="Egas C."/>
        </authorList>
    </citation>
    <scope>NUCLEOTIDE SEQUENCE [LARGE SCALE GENOMIC DNA]</scope>
    <source>
        <strain evidence="2 3">DSM 26712</strain>
    </source>
</reference>
<dbReference type="AlphaFoldDB" id="A0A399EFF9"/>
<gene>
    <name evidence="2" type="ORF">Mterra_02560</name>
</gene>
<keyword evidence="3" id="KW-1185">Reference proteome</keyword>
<evidence type="ECO:0000313" key="3">
    <source>
        <dbReference type="Proteomes" id="UP000265715"/>
    </source>
</evidence>
<sequence>MRRLWIGFFGVLLAACSNAPQPSEVGAQALRPAGSPDVAIFVVSGRCGVGTCSAPEQNWDYLGPQGTGQAVAQAFQALGYSTRVYSYSAHLRSHYSSISRKTEPGFLELEAQFKAVVQSWVNGFSNPTRIALVGHSHGTNWTHNLTRIYGAVRFAYVIDLDGICYLWEDDNAPYFRDYYAQNGNPWGVDISDSCDAIPVKRWYGTSYYNAKDVAFANTTYNLEVQSKRVFLRREGQQGGDVEPQGETNFAYDYTANRRTNGSTTGIYTYVSSSEGHNQVDEPGSQALAWVEGQIQRLGLP</sequence>
<accession>A0A399EFF9</accession>
<keyword evidence="1" id="KW-0732">Signal</keyword>